<evidence type="ECO:0000256" key="4">
    <source>
        <dbReference type="ARBA" id="ARBA00022840"/>
    </source>
</evidence>
<keyword evidence="7" id="KW-1185">Reference proteome</keyword>
<dbReference type="RefSeq" id="WP_246105791.1">
    <property type="nucleotide sequence ID" value="NZ_CP036261.1"/>
</dbReference>
<protein>
    <submittedName>
        <fullName evidence="6">Putative ABC transporter ATP-binding protein YxlF</fullName>
        <ecNumber evidence="6">3.6.3.-</ecNumber>
    </submittedName>
</protein>
<dbReference type="PANTHER" id="PTHR43335">
    <property type="entry name" value="ABC TRANSPORTER, ATP-BINDING PROTEIN"/>
    <property type="match status" value="1"/>
</dbReference>
<dbReference type="InterPro" id="IPR003439">
    <property type="entry name" value="ABC_transporter-like_ATP-bd"/>
</dbReference>
<reference evidence="6 7" key="1">
    <citation type="submission" date="2019-02" db="EMBL/GenBank/DDBJ databases">
        <title>Deep-cultivation of Planctomycetes and their phenomic and genomic characterization uncovers novel biology.</title>
        <authorList>
            <person name="Wiegand S."/>
            <person name="Jogler M."/>
            <person name="Boedeker C."/>
            <person name="Pinto D."/>
            <person name="Vollmers J."/>
            <person name="Rivas-Marin E."/>
            <person name="Kohn T."/>
            <person name="Peeters S.H."/>
            <person name="Heuer A."/>
            <person name="Rast P."/>
            <person name="Oberbeckmann S."/>
            <person name="Bunk B."/>
            <person name="Jeske O."/>
            <person name="Meyerdierks A."/>
            <person name="Storesund J.E."/>
            <person name="Kallscheuer N."/>
            <person name="Luecker S."/>
            <person name="Lage O.M."/>
            <person name="Pohl T."/>
            <person name="Merkel B.J."/>
            <person name="Hornburger P."/>
            <person name="Mueller R.-W."/>
            <person name="Bruemmer F."/>
            <person name="Labrenz M."/>
            <person name="Spormann A.M."/>
            <person name="Op den Camp H."/>
            <person name="Overmann J."/>
            <person name="Amann R."/>
            <person name="Jetten M.S.M."/>
            <person name="Mascher T."/>
            <person name="Medema M.H."/>
            <person name="Devos D.P."/>
            <person name="Kaster A.-K."/>
            <person name="Ovreas L."/>
            <person name="Rohde M."/>
            <person name="Galperin M.Y."/>
            <person name="Jogler C."/>
        </authorList>
    </citation>
    <scope>NUCLEOTIDE SEQUENCE [LARGE SCALE GENOMIC DNA]</scope>
    <source>
        <strain evidence="6 7">EC9</strain>
    </source>
</reference>
<dbReference type="Gene3D" id="3.40.50.300">
    <property type="entry name" value="P-loop containing nucleotide triphosphate hydrolases"/>
    <property type="match status" value="1"/>
</dbReference>
<feature type="domain" description="ABC transporter" evidence="5">
    <location>
        <begin position="7"/>
        <end position="242"/>
    </location>
</feature>
<dbReference type="Pfam" id="PF00005">
    <property type="entry name" value="ABC_tran"/>
    <property type="match status" value="1"/>
</dbReference>
<keyword evidence="2" id="KW-0813">Transport</keyword>
<evidence type="ECO:0000256" key="1">
    <source>
        <dbReference type="ARBA" id="ARBA00005417"/>
    </source>
</evidence>
<dbReference type="SMART" id="SM00382">
    <property type="entry name" value="AAA"/>
    <property type="match status" value="1"/>
</dbReference>
<keyword evidence="4 6" id="KW-0067">ATP-binding</keyword>
<dbReference type="InterPro" id="IPR027417">
    <property type="entry name" value="P-loop_NTPase"/>
</dbReference>
<comment type="similarity">
    <text evidence="1">Belongs to the ABC transporter superfamily.</text>
</comment>
<accession>A0A517M599</accession>
<dbReference type="KEGG" id="ruv:EC9_42470"/>
<evidence type="ECO:0000313" key="7">
    <source>
        <dbReference type="Proteomes" id="UP000319557"/>
    </source>
</evidence>
<dbReference type="EC" id="3.6.3.-" evidence="6"/>
<dbReference type="Proteomes" id="UP000319557">
    <property type="component" value="Chromosome"/>
</dbReference>
<dbReference type="AlphaFoldDB" id="A0A517M599"/>
<sequence length="322" mass="35254">MDSPLAIDIQDLRKTYREGIFRKRRQQALRGVSLDVRPGEVFGLLGPNGAGKTTMIKILLGIVHKSSGTASLLGHAAGSQISRSRVGYLPENLRVARHHTARTALNFYGRLSRMSTQQIARRSDELLELVGLRHRDRESVRGFSKGMGQRLGLAQALLHDPDLLILDEPTDGLDPLGRSQVRDIINQLKGQGKTIFLNSHILQEVETICDRFAILAQGEVRAIGSIDDLRGTNAETAATLIVSHLPSDAIEKLAQADVTATTETINPDLQRVLIDRCPQADLDRAVDALRAAGASIHQIQRGTSTLEQIFLSLVQPQPPESL</sequence>
<name>A0A517M599_9BACT</name>
<gene>
    <name evidence="6" type="primary">yxlF_2</name>
    <name evidence="6" type="ORF">EC9_42470</name>
</gene>
<organism evidence="6 7">
    <name type="scientific">Rosistilla ulvae</name>
    <dbReference type="NCBI Taxonomy" id="1930277"/>
    <lineage>
        <taxon>Bacteria</taxon>
        <taxon>Pseudomonadati</taxon>
        <taxon>Planctomycetota</taxon>
        <taxon>Planctomycetia</taxon>
        <taxon>Pirellulales</taxon>
        <taxon>Pirellulaceae</taxon>
        <taxon>Rosistilla</taxon>
    </lineage>
</organism>
<keyword evidence="6" id="KW-0378">Hydrolase</keyword>
<dbReference type="GO" id="GO:0005524">
    <property type="term" value="F:ATP binding"/>
    <property type="evidence" value="ECO:0007669"/>
    <property type="project" value="UniProtKB-KW"/>
</dbReference>
<dbReference type="EMBL" id="CP036261">
    <property type="protein sequence ID" value="QDS90044.1"/>
    <property type="molecule type" value="Genomic_DNA"/>
</dbReference>
<dbReference type="CDD" id="cd03230">
    <property type="entry name" value="ABC_DR_subfamily_A"/>
    <property type="match status" value="1"/>
</dbReference>
<evidence type="ECO:0000256" key="3">
    <source>
        <dbReference type="ARBA" id="ARBA00022741"/>
    </source>
</evidence>
<proteinExistence type="inferred from homology"/>
<dbReference type="PROSITE" id="PS50893">
    <property type="entry name" value="ABC_TRANSPORTER_2"/>
    <property type="match status" value="1"/>
</dbReference>
<dbReference type="SUPFAM" id="SSF52540">
    <property type="entry name" value="P-loop containing nucleoside triphosphate hydrolases"/>
    <property type="match status" value="1"/>
</dbReference>
<dbReference type="InterPro" id="IPR003593">
    <property type="entry name" value="AAA+_ATPase"/>
</dbReference>
<evidence type="ECO:0000256" key="2">
    <source>
        <dbReference type="ARBA" id="ARBA00022448"/>
    </source>
</evidence>
<evidence type="ECO:0000313" key="6">
    <source>
        <dbReference type="EMBL" id="QDS90044.1"/>
    </source>
</evidence>
<evidence type="ECO:0000259" key="5">
    <source>
        <dbReference type="PROSITE" id="PS50893"/>
    </source>
</evidence>
<dbReference type="PANTHER" id="PTHR43335:SF2">
    <property type="entry name" value="ABC TRANSPORTER, ATP-BINDING PROTEIN"/>
    <property type="match status" value="1"/>
</dbReference>
<dbReference type="GO" id="GO:0016887">
    <property type="term" value="F:ATP hydrolysis activity"/>
    <property type="evidence" value="ECO:0007669"/>
    <property type="project" value="InterPro"/>
</dbReference>
<keyword evidence="3" id="KW-0547">Nucleotide-binding</keyword>